<name>A0A3S5FFZ4_9PLAT</name>
<accession>A0A3S5FFZ4</accession>
<gene>
    <name evidence="1" type="ORF">PXEA_LOCUS28376</name>
</gene>
<keyword evidence="2" id="KW-1185">Reference proteome</keyword>
<dbReference type="AlphaFoldDB" id="A0A3S5FFZ4"/>
<dbReference type="Proteomes" id="UP000784294">
    <property type="component" value="Unassembled WGS sequence"/>
</dbReference>
<protein>
    <submittedName>
        <fullName evidence="1">Uncharacterized protein</fullName>
    </submittedName>
</protein>
<comment type="caution">
    <text evidence="1">The sequence shown here is derived from an EMBL/GenBank/DDBJ whole genome shotgun (WGS) entry which is preliminary data.</text>
</comment>
<organism evidence="1 2">
    <name type="scientific">Protopolystoma xenopodis</name>
    <dbReference type="NCBI Taxonomy" id="117903"/>
    <lineage>
        <taxon>Eukaryota</taxon>
        <taxon>Metazoa</taxon>
        <taxon>Spiralia</taxon>
        <taxon>Lophotrochozoa</taxon>
        <taxon>Platyhelminthes</taxon>
        <taxon>Monogenea</taxon>
        <taxon>Polyopisthocotylea</taxon>
        <taxon>Polystomatidea</taxon>
        <taxon>Polystomatidae</taxon>
        <taxon>Protopolystoma</taxon>
    </lineage>
</organism>
<sequence>MGVRSFSSWCVGAGSHSLLRSVPPPLTATAPEGVDLMATWMLPCKPGLHAPISLALPKASATALGPASTAAFARSQPRPANSYLDLCVADSAAPGTLSSGTVSDGFGRSASTATLDLVVKPTSGKAMPGTSAGQTSKLASSSSVAAYAVAANSHSIITNRNNGTVASNAIISDNCDFSHPPDLQLTRSTELTSDRQIRSGAQAYGLASAWPASSHSSLSASVSRSSLLLGGIATSSTSAATTVVPALRHPEEHLHPERVELSRTEDVRMEETSLLLEDDEAPLDTEDEEVCRLMANEPVQESSVVGSAAKYSTENITAASGKYGYELLMPPMGCRTSQEHRSAHEAQDAWLTVATLTEPSSQ</sequence>
<dbReference type="EMBL" id="CAAALY010248719">
    <property type="protein sequence ID" value="VEL34936.1"/>
    <property type="molecule type" value="Genomic_DNA"/>
</dbReference>
<proteinExistence type="predicted"/>
<evidence type="ECO:0000313" key="1">
    <source>
        <dbReference type="EMBL" id="VEL34936.1"/>
    </source>
</evidence>
<reference evidence="1" key="1">
    <citation type="submission" date="2018-11" db="EMBL/GenBank/DDBJ databases">
        <authorList>
            <consortium name="Pathogen Informatics"/>
        </authorList>
    </citation>
    <scope>NUCLEOTIDE SEQUENCE</scope>
</reference>
<evidence type="ECO:0000313" key="2">
    <source>
        <dbReference type="Proteomes" id="UP000784294"/>
    </source>
</evidence>